<dbReference type="GO" id="GO:0003677">
    <property type="term" value="F:DNA binding"/>
    <property type="evidence" value="ECO:0007669"/>
    <property type="project" value="InterPro"/>
</dbReference>
<keyword evidence="2" id="KW-1185">Reference proteome</keyword>
<protein>
    <submittedName>
        <fullName evidence="1">Transposase</fullName>
    </submittedName>
</protein>
<dbReference type="GO" id="GO:0006313">
    <property type="term" value="P:DNA transposition"/>
    <property type="evidence" value="ECO:0007669"/>
    <property type="project" value="InterPro"/>
</dbReference>
<dbReference type="Proteomes" id="UP000546970">
    <property type="component" value="Unassembled WGS sequence"/>
</dbReference>
<reference evidence="1 2" key="1">
    <citation type="submission" date="2020-04" db="EMBL/GenBank/DDBJ databases">
        <title>Collinsella sp. KGMB02528 nov., an anaerobic actinobacterium isolated from human feces.</title>
        <authorList>
            <person name="Han K.-I."/>
            <person name="Eom M.K."/>
            <person name="Kim J.-S."/>
            <person name="Lee K.C."/>
            <person name="Suh M.K."/>
            <person name="Park S.-H."/>
            <person name="Lee J.H."/>
            <person name="Kang S.W."/>
            <person name="Park J.-E."/>
            <person name="Oh B.S."/>
            <person name="Yu S.Y."/>
            <person name="Choi S.-H."/>
            <person name="Lee D.H."/>
            <person name="Yoon H."/>
            <person name="Kim B.-Y."/>
            <person name="Lee J.H."/>
            <person name="Lee J.-S."/>
        </authorList>
    </citation>
    <scope>NUCLEOTIDE SEQUENCE [LARGE SCALE GENOMIC DNA]</scope>
    <source>
        <strain evidence="1 2">KGMB02528</strain>
    </source>
</reference>
<comment type="caution">
    <text evidence="1">The sequence shown here is derived from an EMBL/GenBank/DDBJ whole genome shotgun (WGS) entry which is preliminary data.</text>
</comment>
<dbReference type="RefSeq" id="WP_152070847.1">
    <property type="nucleotide sequence ID" value="NZ_JABBCP010000004.1"/>
</dbReference>
<name>A0A7X9UCI2_9ACTN</name>
<gene>
    <name evidence="1" type="ORF">HF320_06530</name>
</gene>
<dbReference type="EMBL" id="JABBCP010000004">
    <property type="protein sequence ID" value="NMF55979.1"/>
    <property type="molecule type" value="Genomic_DNA"/>
</dbReference>
<evidence type="ECO:0000313" key="2">
    <source>
        <dbReference type="Proteomes" id="UP000546970"/>
    </source>
</evidence>
<dbReference type="AlphaFoldDB" id="A0A7X9UCI2"/>
<accession>A0A7X9UCI2</accession>
<dbReference type="SUPFAM" id="SSF46689">
    <property type="entry name" value="Homeodomain-like"/>
    <property type="match status" value="1"/>
</dbReference>
<dbReference type="Gene3D" id="1.10.10.60">
    <property type="entry name" value="Homeodomain-like"/>
    <property type="match status" value="1"/>
</dbReference>
<dbReference type="InterPro" id="IPR002514">
    <property type="entry name" value="Transposase_8"/>
</dbReference>
<evidence type="ECO:0000313" key="1">
    <source>
        <dbReference type="EMBL" id="NMF55979.1"/>
    </source>
</evidence>
<dbReference type="GO" id="GO:0004803">
    <property type="term" value="F:transposase activity"/>
    <property type="evidence" value="ECO:0007669"/>
    <property type="project" value="InterPro"/>
</dbReference>
<proteinExistence type="predicted"/>
<dbReference type="InterPro" id="IPR009057">
    <property type="entry name" value="Homeodomain-like_sf"/>
</dbReference>
<dbReference type="Pfam" id="PF01527">
    <property type="entry name" value="HTH_Tnp_1"/>
    <property type="match status" value="1"/>
</dbReference>
<organism evidence="1 2">
    <name type="scientific">Collinsella acetigenes</name>
    <dbReference type="NCBI Taxonomy" id="2713419"/>
    <lineage>
        <taxon>Bacteria</taxon>
        <taxon>Bacillati</taxon>
        <taxon>Actinomycetota</taxon>
        <taxon>Coriobacteriia</taxon>
        <taxon>Coriobacteriales</taxon>
        <taxon>Coriobacteriaceae</taxon>
        <taxon>Collinsella</taxon>
    </lineage>
</organism>
<sequence>MVDPQHPRHFSEEFKRQIVELYNAGKPVSKIMSEYDLGRSTVRRWITRINETGSSKAAGSRTPEQQRLLKLEKENKRLRRAAVLSASSPTL</sequence>